<organism evidence="1">
    <name type="scientific">Ixodes ricinus</name>
    <name type="common">Common tick</name>
    <name type="synonym">Acarus ricinus</name>
    <dbReference type="NCBI Taxonomy" id="34613"/>
    <lineage>
        <taxon>Eukaryota</taxon>
        <taxon>Metazoa</taxon>
        <taxon>Ecdysozoa</taxon>
        <taxon>Arthropoda</taxon>
        <taxon>Chelicerata</taxon>
        <taxon>Arachnida</taxon>
        <taxon>Acari</taxon>
        <taxon>Parasitiformes</taxon>
        <taxon>Ixodida</taxon>
        <taxon>Ixodoidea</taxon>
        <taxon>Ixodidae</taxon>
        <taxon>Ixodinae</taxon>
        <taxon>Ixodes</taxon>
    </lineage>
</organism>
<dbReference type="EMBL" id="GADI01008010">
    <property type="protein sequence ID" value="JAA65798.1"/>
    <property type="molecule type" value="mRNA"/>
</dbReference>
<protein>
    <submittedName>
        <fullName evidence="1">Putative mitochondrial/plastidial beta-ketoacyl-acp reductase</fullName>
    </submittedName>
</protein>
<proteinExistence type="evidence at transcript level"/>
<evidence type="ECO:0000313" key="1">
    <source>
        <dbReference type="EMBL" id="JAA65798.1"/>
    </source>
</evidence>
<reference evidence="1" key="1">
    <citation type="submission" date="2012-12" db="EMBL/GenBank/DDBJ databases">
        <title>Identification and characterization of a phenylalanine ammonia-lyase gene family in Isatis indigotica Fort.</title>
        <authorList>
            <person name="Liu Q."/>
            <person name="Chen J."/>
            <person name="Zhou X."/>
            <person name="Di P."/>
            <person name="Xiao Y."/>
            <person name="Xuan H."/>
            <person name="Zhang L."/>
            <person name="Chen W."/>
        </authorList>
    </citation>
    <scope>NUCLEOTIDE SEQUENCE</scope>
    <source>
        <tissue evidence="1">Salivary gland</tissue>
    </source>
</reference>
<accession>A0A0K8R4J0</accession>
<sequence length="125" mass="14570">MRVGQRYAPGHRRLLQLVIAAQLTNRSRRRPLSLAPAMYLKAPDVSFLAWRHETKRDQEHKSHRETRSTNYIYVPPATSTGDPIMYEDLLLQRKRITSAISRGSAFRFMGTICCNLFRLVSLEYF</sequence>
<name>A0A0K8R4J0_IXORI</name>
<dbReference type="AlphaFoldDB" id="A0A0K8R4J0"/>